<evidence type="ECO:0000313" key="3">
    <source>
        <dbReference type="Proteomes" id="UP001501600"/>
    </source>
</evidence>
<keyword evidence="1" id="KW-1133">Transmembrane helix</keyword>
<reference evidence="3" key="1">
    <citation type="journal article" date="2019" name="Int. J. Syst. Evol. Microbiol.">
        <title>The Global Catalogue of Microorganisms (GCM) 10K type strain sequencing project: providing services to taxonomists for standard genome sequencing and annotation.</title>
        <authorList>
            <consortium name="The Broad Institute Genomics Platform"/>
            <consortium name="The Broad Institute Genome Sequencing Center for Infectious Disease"/>
            <person name="Wu L."/>
            <person name="Ma J."/>
        </authorList>
    </citation>
    <scope>NUCLEOTIDE SEQUENCE [LARGE SCALE GENOMIC DNA]</scope>
    <source>
        <strain evidence="3">JCM 18720</strain>
    </source>
</reference>
<dbReference type="Proteomes" id="UP001501600">
    <property type="component" value="Unassembled WGS sequence"/>
</dbReference>
<organism evidence="2 3">
    <name type="scientific">Ferrimonas gelatinilytica</name>
    <dbReference type="NCBI Taxonomy" id="1255257"/>
    <lineage>
        <taxon>Bacteria</taxon>
        <taxon>Pseudomonadati</taxon>
        <taxon>Pseudomonadota</taxon>
        <taxon>Gammaproteobacteria</taxon>
        <taxon>Alteromonadales</taxon>
        <taxon>Ferrimonadaceae</taxon>
        <taxon>Ferrimonas</taxon>
    </lineage>
</organism>
<accession>A0ABP9SE10</accession>
<dbReference type="Pfam" id="PF07963">
    <property type="entry name" value="N_methyl"/>
    <property type="match status" value="1"/>
</dbReference>
<sequence length="739" mass="80460">MTTRRYSQGFGLIEILVAVLIIGLGVVALTTLQGKFIKSSAATSQREVALKLAQAKVDDLRSFTYIKPEEEDVPLSERKDFAFGEIIDDQGGRASELGAGTGIRFENHSFSLGWSVTDYKLEGGTFIPTTAADDVIARKHVVVKVGWTTATGNEETISLSHTLAPTAPDTGTAVSGGDAGFGGPGPTVMHQDAEAPDVIDFILDDGTGTKRETSKPIPSISSRDGIVLVQFDSVNFINSDSQGKVTQEDYMTVGCNCRLAPDGQKKDAENPVQLEWFDGEVMFTRIGLSNKLYGTYTPPSGATVTPQMAKLCNRCCEDHFDAGTLTDNGADRLEKHYSYDKNRWSSVRYKRNELGVFVAATPNEDFLAACRMQRIDGFYRLMPDWQQVHVELMTRSYLENEGVVEQYQKLVTDSGGILRRFASSATNYRDAPASFEFTSYPSGVTSFPQNQVYLDPNSGRSQLLARSIYVDPLESYPESVSEMSLLSYPFHEVNATLLSDWALYSCGSQAYDPSIPLNGCIRCEEDGFGIAKCGNVNLTNEPVASGQGMGSNDYYSDYFSRGELSYQTSATGNYVVELTTRMANSSLTGLGAVSPYDSLTLRRRYLAVSFDEAPADTINIGGWIQCIAYKATGTNNWPSCGQGQFDVTVSLSDGTICPVQPKLQGQQTPAFSCNVPMTWLDDDANAIVFTNNKGDVLATFAPEINAALVRDMTEVERIENCVAMIVNGEGQTAPNVCGI</sequence>
<dbReference type="EMBL" id="BAABLF010000028">
    <property type="protein sequence ID" value="GAA5194017.1"/>
    <property type="molecule type" value="Genomic_DNA"/>
</dbReference>
<dbReference type="InterPro" id="IPR012902">
    <property type="entry name" value="N_methyl_site"/>
</dbReference>
<evidence type="ECO:0000313" key="2">
    <source>
        <dbReference type="EMBL" id="GAA5194017.1"/>
    </source>
</evidence>
<proteinExistence type="predicted"/>
<keyword evidence="1" id="KW-0472">Membrane</keyword>
<feature type="transmembrane region" description="Helical" evidence="1">
    <location>
        <begin position="12"/>
        <end position="32"/>
    </location>
</feature>
<keyword evidence="1" id="KW-0812">Transmembrane</keyword>
<comment type="caution">
    <text evidence="2">The sequence shown here is derived from an EMBL/GenBank/DDBJ whole genome shotgun (WGS) entry which is preliminary data.</text>
</comment>
<gene>
    <name evidence="2" type="ORF">GCM10025772_26050</name>
</gene>
<keyword evidence="3" id="KW-1185">Reference proteome</keyword>
<dbReference type="RefSeq" id="WP_345317606.1">
    <property type="nucleotide sequence ID" value="NZ_BAABLF010000028.1"/>
</dbReference>
<name>A0ABP9SE10_9GAMM</name>
<evidence type="ECO:0000256" key="1">
    <source>
        <dbReference type="SAM" id="Phobius"/>
    </source>
</evidence>
<protein>
    <submittedName>
        <fullName evidence="2">Prepilin-type N-terminal cleavage/methylation domain-containing protein</fullName>
    </submittedName>
</protein>